<reference evidence="1" key="1">
    <citation type="submission" date="2022-07" db="EMBL/GenBank/DDBJ databases">
        <authorList>
            <person name="Macas J."/>
            <person name="Novak P."/>
            <person name="Neumann P."/>
        </authorList>
    </citation>
    <scope>NUCLEOTIDE SEQUENCE</scope>
</reference>
<protein>
    <submittedName>
        <fullName evidence="1">Uncharacterized protein</fullName>
    </submittedName>
</protein>
<gene>
    <name evidence="1" type="ORF">CEPIT_LOCUS5564</name>
</gene>
<keyword evidence="2" id="KW-1185">Reference proteome</keyword>
<proteinExistence type="predicted"/>
<evidence type="ECO:0000313" key="2">
    <source>
        <dbReference type="Proteomes" id="UP001152523"/>
    </source>
</evidence>
<comment type="caution">
    <text evidence="1">The sequence shown here is derived from an EMBL/GenBank/DDBJ whole genome shotgun (WGS) entry which is preliminary data.</text>
</comment>
<sequence length="117" mass="12958">MPSFVSLPDFHGSSFCSFHVTYGVSSSATTEEQTVSSDKVSSEEELLWKSICGEASRLQSESRDPSLDRDTVMVFVSPVTGKMESCDNADYFRAKLFYQTELAHQLCSVSLHGCSRL</sequence>
<dbReference type="AlphaFoldDB" id="A0AAV0CGZ3"/>
<evidence type="ECO:0000313" key="1">
    <source>
        <dbReference type="EMBL" id="CAH9075648.1"/>
    </source>
</evidence>
<dbReference type="EMBL" id="CAMAPF010000029">
    <property type="protein sequence ID" value="CAH9075648.1"/>
    <property type="molecule type" value="Genomic_DNA"/>
</dbReference>
<organism evidence="1 2">
    <name type="scientific">Cuscuta epithymum</name>
    <dbReference type="NCBI Taxonomy" id="186058"/>
    <lineage>
        <taxon>Eukaryota</taxon>
        <taxon>Viridiplantae</taxon>
        <taxon>Streptophyta</taxon>
        <taxon>Embryophyta</taxon>
        <taxon>Tracheophyta</taxon>
        <taxon>Spermatophyta</taxon>
        <taxon>Magnoliopsida</taxon>
        <taxon>eudicotyledons</taxon>
        <taxon>Gunneridae</taxon>
        <taxon>Pentapetalae</taxon>
        <taxon>asterids</taxon>
        <taxon>lamiids</taxon>
        <taxon>Solanales</taxon>
        <taxon>Convolvulaceae</taxon>
        <taxon>Cuscuteae</taxon>
        <taxon>Cuscuta</taxon>
        <taxon>Cuscuta subgen. Cuscuta</taxon>
    </lineage>
</organism>
<dbReference type="Proteomes" id="UP001152523">
    <property type="component" value="Unassembled WGS sequence"/>
</dbReference>
<accession>A0AAV0CGZ3</accession>
<name>A0AAV0CGZ3_9ASTE</name>